<keyword evidence="1" id="KW-0479">Metal-binding</keyword>
<dbReference type="EMBL" id="MRZV01000180">
    <property type="protein sequence ID" value="PIK56300.1"/>
    <property type="molecule type" value="Genomic_DNA"/>
</dbReference>
<gene>
    <name evidence="3" type="ORF">BSL78_06782</name>
</gene>
<keyword evidence="1" id="KW-0862">Zinc</keyword>
<dbReference type="InterPro" id="IPR043502">
    <property type="entry name" value="DNA/RNA_pol_sf"/>
</dbReference>
<evidence type="ECO:0000256" key="1">
    <source>
        <dbReference type="PROSITE-ProRule" id="PRU00047"/>
    </source>
</evidence>
<evidence type="ECO:0000259" key="2">
    <source>
        <dbReference type="PROSITE" id="PS50158"/>
    </source>
</evidence>
<evidence type="ECO:0000313" key="3">
    <source>
        <dbReference type="EMBL" id="PIK56300.1"/>
    </source>
</evidence>
<dbReference type="SUPFAM" id="SSF56672">
    <property type="entry name" value="DNA/RNA polymerases"/>
    <property type="match status" value="1"/>
</dbReference>
<dbReference type="Proteomes" id="UP000230750">
    <property type="component" value="Unassembled WGS sequence"/>
</dbReference>
<dbReference type="PANTHER" id="PTHR47331">
    <property type="entry name" value="PHD-TYPE DOMAIN-CONTAINING PROTEIN"/>
    <property type="match status" value="1"/>
</dbReference>
<protein>
    <recommendedName>
        <fullName evidence="2">CCHC-type domain-containing protein</fullName>
    </recommendedName>
</protein>
<feature type="domain" description="CCHC-type" evidence="2">
    <location>
        <begin position="45"/>
        <end position="60"/>
    </location>
</feature>
<dbReference type="InterPro" id="IPR001878">
    <property type="entry name" value="Znf_CCHC"/>
</dbReference>
<dbReference type="OrthoDB" id="10057552at2759"/>
<dbReference type="PANTHER" id="PTHR47331:SF1">
    <property type="entry name" value="GAG-LIKE PROTEIN"/>
    <property type="match status" value="1"/>
</dbReference>
<proteinExistence type="predicted"/>
<dbReference type="AlphaFoldDB" id="A0A2G8L827"/>
<reference evidence="3 4" key="1">
    <citation type="journal article" date="2017" name="PLoS Biol.">
        <title>The sea cucumber genome provides insights into morphological evolution and visceral regeneration.</title>
        <authorList>
            <person name="Zhang X."/>
            <person name="Sun L."/>
            <person name="Yuan J."/>
            <person name="Sun Y."/>
            <person name="Gao Y."/>
            <person name="Zhang L."/>
            <person name="Li S."/>
            <person name="Dai H."/>
            <person name="Hamel J.F."/>
            <person name="Liu C."/>
            <person name="Yu Y."/>
            <person name="Liu S."/>
            <person name="Lin W."/>
            <person name="Guo K."/>
            <person name="Jin S."/>
            <person name="Xu P."/>
            <person name="Storey K.B."/>
            <person name="Huan P."/>
            <person name="Zhang T."/>
            <person name="Zhou Y."/>
            <person name="Zhang J."/>
            <person name="Lin C."/>
            <person name="Li X."/>
            <person name="Xing L."/>
            <person name="Huo D."/>
            <person name="Sun M."/>
            <person name="Wang L."/>
            <person name="Mercier A."/>
            <person name="Li F."/>
            <person name="Yang H."/>
            <person name="Xiang J."/>
        </authorList>
    </citation>
    <scope>NUCLEOTIDE SEQUENCE [LARGE SCALE GENOMIC DNA]</scope>
    <source>
        <strain evidence="3">Shaxun</strain>
        <tissue evidence="3">Muscle</tissue>
    </source>
</reference>
<dbReference type="PROSITE" id="PS50158">
    <property type="entry name" value="ZF_CCHC"/>
    <property type="match status" value="1"/>
</dbReference>
<sequence length="570" mass="64465">MENKAKISPCLYCGPNTYHTLLDCRKFGSLDLQAKSDVCMKKGLCFGCLNPGHLKRNCPNPEWAKCEKCSKSHPTILHDPARERKSSDERVTQTVTTGCAGVQNVRPQGNKNKKVTGTLMAITPVLIKPKTSDRCIATYAFVDNGCGAVFVDEFLKDSLKVNTRRTKILIKTLNLQQVQTTDVIVGDLQVGNINGTSFIDLHSVYVKDSIPATMDDAPTQNDIDAWDHLSHIKLPSMDGHNSIPHVTLMIGSNVPGVSMPLEIASAEIGDPYAIKTPIGWLVYGLEGKWMDQPEVNVNFCRVDNGIVQNGTDNLEQQLQSFINMDFTERLSDQKIAMSVEDKRFMTMMEESVTKVHGHYETVLPLRDRAVKMPNNKVQADMFGLRLQRKLKTNEKLASEYTEFMENLEKKGYAEKVPDQDVDRNDGNVWYIPHHAVYHPKKPDKIRVVFNCPIQYKGVSLNEQLLSGPDLTNRLYGVLMRWRQENVAIMADIEAMFYQVRVRKDDCDLLRYLWWPDGNFDGGMKEYRMLVHLFGAVSSPSCANFALKRTASDNQHRFKDKVIVVYSTTSM</sequence>
<dbReference type="InterPro" id="IPR036875">
    <property type="entry name" value="Znf_CCHC_sf"/>
</dbReference>
<keyword evidence="4" id="KW-1185">Reference proteome</keyword>
<accession>A0A2G8L827</accession>
<comment type="caution">
    <text evidence="3">The sequence shown here is derived from an EMBL/GenBank/DDBJ whole genome shotgun (WGS) entry which is preliminary data.</text>
</comment>
<evidence type="ECO:0000313" key="4">
    <source>
        <dbReference type="Proteomes" id="UP000230750"/>
    </source>
</evidence>
<dbReference type="SMART" id="SM00343">
    <property type="entry name" value="ZnF_C2HC"/>
    <property type="match status" value="2"/>
</dbReference>
<keyword evidence="1" id="KW-0863">Zinc-finger</keyword>
<name>A0A2G8L827_STIJA</name>
<dbReference type="SUPFAM" id="SSF57756">
    <property type="entry name" value="Retrovirus zinc finger-like domains"/>
    <property type="match status" value="1"/>
</dbReference>
<dbReference type="STRING" id="307972.A0A2G8L827"/>
<dbReference type="GO" id="GO:0003676">
    <property type="term" value="F:nucleic acid binding"/>
    <property type="evidence" value="ECO:0007669"/>
    <property type="project" value="InterPro"/>
</dbReference>
<organism evidence="3 4">
    <name type="scientific">Stichopus japonicus</name>
    <name type="common">Sea cucumber</name>
    <dbReference type="NCBI Taxonomy" id="307972"/>
    <lineage>
        <taxon>Eukaryota</taxon>
        <taxon>Metazoa</taxon>
        <taxon>Echinodermata</taxon>
        <taxon>Eleutherozoa</taxon>
        <taxon>Echinozoa</taxon>
        <taxon>Holothuroidea</taxon>
        <taxon>Aspidochirotacea</taxon>
        <taxon>Aspidochirotida</taxon>
        <taxon>Stichopodidae</taxon>
        <taxon>Apostichopus</taxon>
    </lineage>
</organism>
<dbReference type="GO" id="GO:0008270">
    <property type="term" value="F:zinc ion binding"/>
    <property type="evidence" value="ECO:0007669"/>
    <property type="project" value="UniProtKB-KW"/>
</dbReference>